<dbReference type="AlphaFoldDB" id="A0A916UVC9"/>
<dbReference type="InterPro" id="IPR000847">
    <property type="entry name" value="LysR_HTH_N"/>
</dbReference>
<dbReference type="GO" id="GO:0003700">
    <property type="term" value="F:DNA-binding transcription factor activity"/>
    <property type="evidence" value="ECO:0007669"/>
    <property type="project" value="InterPro"/>
</dbReference>
<dbReference type="InterPro" id="IPR005119">
    <property type="entry name" value="LysR_subst-bd"/>
</dbReference>
<sequence>MDTDSLRTFLAIHRTGGFSSAAERLGRSQPAISRRIALLEEELGAPLFDRAAGGVVLSQAGHVLLPLAQRALAAIEDCRAAVVALRAGQTGPLALAAVGTLAGAGLTPALRRFSQAHAGVALTLRTAASSEVSELVRSGEATIGLRYHRDRSGDLDCLELAGERLLIACAADHPLAGRTVPSLASLADEHWLAFPPTGRAREAVADSLSALFLAHGVADLRWSAVDSLTAQKRLAEAGYGLAMLPGGAIDEERAAGSLAVIDVAGLTLANPVYVVTRRQGYLSPAATALIALLRETSGDPPRPPSD</sequence>
<dbReference type="EMBL" id="BMGG01000011">
    <property type="protein sequence ID" value="GGC88863.1"/>
    <property type="molecule type" value="Genomic_DNA"/>
</dbReference>
<dbReference type="Gene3D" id="1.10.10.10">
    <property type="entry name" value="Winged helix-like DNA-binding domain superfamily/Winged helix DNA-binding domain"/>
    <property type="match status" value="1"/>
</dbReference>
<dbReference type="Proteomes" id="UP000637002">
    <property type="component" value="Unassembled WGS sequence"/>
</dbReference>
<name>A0A916UVC9_9HYPH</name>
<dbReference type="FunFam" id="1.10.10.10:FF:000001">
    <property type="entry name" value="LysR family transcriptional regulator"/>
    <property type="match status" value="1"/>
</dbReference>
<gene>
    <name evidence="6" type="ORF">GCM10010994_53450</name>
</gene>
<dbReference type="InterPro" id="IPR036388">
    <property type="entry name" value="WH-like_DNA-bd_sf"/>
</dbReference>
<dbReference type="Pfam" id="PF03466">
    <property type="entry name" value="LysR_substrate"/>
    <property type="match status" value="1"/>
</dbReference>
<keyword evidence="2" id="KW-0805">Transcription regulation</keyword>
<comment type="similarity">
    <text evidence="1">Belongs to the LysR transcriptional regulatory family.</text>
</comment>
<dbReference type="Pfam" id="PF00126">
    <property type="entry name" value="HTH_1"/>
    <property type="match status" value="1"/>
</dbReference>
<dbReference type="PROSITE" id="PS50931">
    <property type="entry name" value="HTH_LYSR"/>
    <property type="match status" value="1"/>
</dbReference>
<keyword evidence="7" id="KW-1185">Reference proteome</keyword>
<keyword evidence="3" id="KW-0238">DNA-binding</keyword>
<evidence type="ECO:0000259" key="5">
    <source>
        <dbReference type="PROSITE" id="PS50931"/>
    </source>
</evidence>
<dbReference type="GO" id="GO:0000976">
    <property type="term" value="F:transcription cis-regulatory region binding"/>
    <property type="evidence" value="ECO:0007669"/>
    <property type="project" value="TreeGrafter"/>
</dbReference>
<comment type="caution">
    <text evidence="6">The sequence shown here is derived from an EMBL/GenBank/DDBJ whole genome shotgun (WGS) entry which is preliminary data.</text>
</comment>
<feature type="domain" description="HTH lysR-type" evidence="5">
    <location>
        <begin position="1"/>
        <end position="58"/>
    </location>
</feature>
<dbReference type="RefSeq" id="WP_188612237.1">
    <property type="nucleotide sequence ID" value="NZ_BMGG01000011.1"/>
</dbReference>
<dbReference type="SUPFAM" id="SSF53850">
    <property type="entry name" value="Periplasmic binding protein-like II"/>
    <property type="match status" value="1"/>
</dbReference>
<reference evidence="6" key="1">
    <citation type="journal article" date="2014" name="Int. J. Syst. Evol. Microbiol.">
        <title>Complete genome sequence of Corynebacterium casei LMG S-19264T (=DSM 44701T), isolated from a smear-ripened cheese.</title>
        <authorList>
            <consortium name="US DOE Joint Genome Institute (JGI-PGF)"/>
            <person name="Walter F."/>
            <person name="Albersmeier A."/>
            <person name="Kalinowski J."/>
            <person name="Ruckert C."/>
        </authorList>
    </citation>
    <scope>NUCLEOTIDE SEQUENCE</scope>
    <source>
        <strain evidence="6">CGMCC 1.12919</strain>
    </source>
</reference>
<keyword evidence="4" id="KW-0804">Transcription</keyword>
<evidence type="ECO:0000313" key="6">
    <source>
        <dbReference type="EMBL" id="GGC88863.1"/>
    </source>
</evidence>
<reference evidence="6" key="2">
    <citation type="submission" date="2020-09" db="EMBL/GenBank/DDBJ databases">
        <authorList>
            <person name="Sun Q."/>
            <person name="Zhou Y."/>
        </authorList>
    </citation>
    <scope>NUCLEOTIDE SEQUENCE</scope>
    <source>
        <strain evidence="6">CGMCC 1.12919</strain>
    </source>
</reference>
<evidence type="ECO:0000256" key="4">
    <source>
        <dbReference type="ARBA" id="ARBA00023163"/>
    </source>
</evidence>
<dbReference type="Gene3D" id="3.40.190.290">
    <property type="match status" value="1"/>
</dbReference>
<proteinExistence type="inferred from homology"/>
<organism evidence="6 7">
    <name type="scientific">Chelatococcus reniformis</name>
    <dbReference type="NCBI Taxonomy" id="1494448"/>
    <lineage>
        <taxon>Bacteria</taxon>
        <taxon>Pseudomonadati</taxon>
        <taxon>Pseudomonadota</taxon>
        <taxon>Alphaproteobacteria</taxon>
        <taxon>Hyphomicrobiales</taxon>
        <taxon>Chelatococcaceae</taxon>
        <taxon>Chelatococcus</taxon>
    </lineage>
</organism>
<accession>A0A916UVC9</accession>
<dbReference type="PRINTS" id="PR00039">
    <property type="entry name" value="HTHLYSR"/>
</dbReference>
<dbReference type="PANTHER" id="PTHR30126">
    <property type="entry name" value="HTH-TYPE TRANSCRIPTIONAL REGULATOR"/>
    <property type="match status" value="1"/>
</dbReference>
<evidence type="ECO:0000256" key="3">
    <source>
        <dbReference type="ARBA" id="ARBA00023125"/>
    </source>
</evidence>
<dbReference type="InterPro" id="IPR036390">
    <property type="entry name" value="WH_DNA-bd_sf"/>
</dbReference>
<evidence type="ECO:0000256" key="1">
    <source>
        <dbReference type="ARBA" id="ARBA00009437"/>
    </source>
</evidence>
<protein>
    <submittedName>
        <fullName evidence="6">LysR family transcriptional regulator</fullName>
    </submittedName>
</protein>
<evidence type="ECO:0000313" key="7">
    <source>
        <dbReference type="Proteomes" id="UP000637002"/>
    </source>
</evidence>
<evidence type="ECO:0000256" key="2">
    <source>
        <dbReference type="ARBA" id="ARBA00023015"/>
    </source>
</evidence>
<dbReference type="SUPFAM" id="SSF46785">
    <property type="entry name" value="Winged helix' DNA-binding domain"/>
    <property type="match status" value="1"/>
</dbReference>
<dbReference type="PANTHER" id="PTHR30126:SF40">
    <property type="entry name" value="HTH-TYPE TRANSCRIPTIONAL REGULATOR GLTR"/>
    <property type="match status" value="1"/>
</dbReference>